<protein>
    <recommendedName>
        <fullName evidence="1">UPF0305 protein J3E07_000370</fullName>
    </recommendedName>
</protein>
<evidence type="ECO:0000313" key="3">
    <source>
        <dbReference type="Proteomes" id="UP000740329"/>
    </source>
</evidence>
<dbReference type="Proteomes" id="UP000740329">
    <property type="component" value="Unassembled WGS sequence"/>
</dbReference>
<name>A0A8J7RD03_METVO</name>
<comment type="similarity">
    <text evidence="1">Belongs to the UPF0305 family.</text>
</comment>
<sequence>MDIKMLLEDLKEKSFEISIYDFINAKIELEKELKYLPEGYRQCYIDDFFTYFPKIIKEIKAVNLDNLETFEIQEEDLERLLSRLEVLSVKENKSYKIFRIVIPYLVFFAKKPLHALTTRFPGKKSIVSKNGVYYCPIKEAQNNELSICEFCICKDIKELEKS</sequence>
<dbReference type="RefSeq" id="WP_245314038.1">
    <property type="nucleotide sequence ID" value="NZ_JAGGMU010000001.1"/>
</dbReference>
<gene>
    <name evidence="2" type="ORF">J3E07_000370</name>
</gene>
<organism evidence="2 3">
    <name type="scientific">Methanococcus voltae</name>
    <dbReference type="NCBI Taxonomy" id="2188"/>
    <lineage>
        <taxon>Archaea</taxon>
        <taxon>Methanobacteriati</taxon>
        <taxon>Methanobacteriota</taxon>
        <taxon>Methanomada group</taxon>
        <taxon>Methanococci</taxon>
        <taxon>Methanococcales</taxon>
        <taxon>Methanococcaceae</taxon>
        <taxon>Methanococcus</taxon>
    </lineage>
</organism>
<dbReference type="InterPro" id="IPR019215">
    <property type="entry name" value="DUF2115"/>
</dbReference>
<accession>A0A8J7RD03</accession>
<dbReference type="AlphaFoldDB" id="A0A8J7RD03"/>
<dbReference type="NCBIfam" id="NF002174">
    <property type="entry name" value="PRK01022.1-1"/>
    <property type="match status" value="1"/>
</dbReference>
<dbReference type="Pfam" id="PF09888">
    <property type="entry name" value="DUF2115"/>
    <property type="match status" value="1"/>
</dbReference>
<reference evidence="2" key="1">
    <citation type="submission" date="2021-03" db="EMBL/GenBank/DDBJ databases">
        <title>Genomic Encyclopedia of Type Strains, Phase IV (KMG-V): Genome sequencing to study the core and pangenomes of soil and plant-associated prokaryotes.</title>
        <authorList>
            <person name="Whitman W."/>
        </authorList>
    </citation>
    <scope>NUCLEOTIDE SEQUENCE</scope>
    <source>
        <strain evidence="2">C4</strain>
    </source>
</reference>
<evidence type="ECO:0000313" key="2">
    <source>
        <dbReference type="EMBL" id="MBP2200972.1"/>
    </source>
</evidence>
<comment type="caution">
    <text evidence="2">The sequence shown here is derived from an EMBL/GenBank/DDBJ whole genome shotgun (WGS) entry which is preliminary data.</text>
</comment>
<proteinExistence type="inferred from homology"/>
<evidence type="ECO:0000256" key="1">
    <source>
        <dbReference type="HAMAP-Rule" id="MF_00763"/>
    </source>
</evidence>
<dbReference type="EMBL" id="JAGGMV010000001">
    <property type="protein sequence ID" value="MBP2200972.1"/>
    <property type="molecule type" value="Genomic_DNA"/>
</dbReference>
<dbReference type="HAMAP" id="MF_00763">
    <property type="entry name" value="UPF0305"/>
    <property type="match status" value="1"/>
</dbReference>